<dbReference type="OMA" id="VMNQKAR"/>
<dbReference type="FunFam" id="1.10.287.310:FF:000002">
    <property type="entry name" value="60S ribosomal protein L35"/>
    <property type="match status" value="1"/>
</dbReference>
<evidence type="ECO:0000256" key="3">
    <source>
        <dbReference type="ARBA" id="ARBA00023274"/>
    </source>
</evidence>
<dbReference type="Gene3D" id="6.10.250.3450">
    <property type="match status" value="1"/>
</dbReference>
<evidence type="ECO:0000256" key="2">
    <source>
        <dbReference type="ARBA" id="ARBA00022980"/>
    </source>
</evidence>
<dbReference type="PANTHER" id="PTHR45722">
    <property type="entry name" value="60S RIBOSOMAL PROTEIN L35"/>
    <property type="match status" value="1"/>
</dbReference>
<dbReference type="InterPro" id="IPR045059">
    <property type="entry name" value="Ribosomal_uL29_euk"/>
</dbReference>
<evidence type="ECO:0000313" key="7">
    <source>
        <dbReference type="EnsemblMetazoa" id="CapteP149132"/>
    </source>
</evidence>
<dbReference type="HAMAP" id="MF_00374">
    <property type="entry name" value="Ribosomal_uL29"/>
    <property type="match status" value="1"/>
</dbReference>
<dbReference type="PROSITE" id="PS00579">
    <property type="entry name" value="RIBOSOMAL_L29"/>
    <property type="match status" value="1"/>
</dbReference>
<dbReference type="EMBL" id="AMQN01000136">
    <property type="status" value="NOT_ANNOTATED_CDS"/>
    <property type="molecule type" value="Genomic_DNA"/>
</dbReference>
<dbReference type="GO" id="GO:0003729">
    <property type="term" value="F:mRNA binding"/>
    <property type="evidence" value="ECO:0007669"/>
    <property type="project" value="TreeGrafter"/>
</dbReference>
<evidence type="ECO:0000256" key="1">
    <source>
        <dbReference type="ARBA" id="ARBA00009254"/>
    </source>
</evidence>
<keyword evidence="8" id="KW-1185">Reference proteome</keyword>
<dbReference type="InterPro" id="IPR001854">
    <property type="entry name" value="Ribosomal_uL29"/>
</dbReference>
<reference evidence="8" key="2">
    <citation type="journal article" date="2013" name="Nature">
        <title>Insights into bilaterian evolution from three spiralian genomes.</title>
        <authorList>
            <person name="Simakov O."/>
            <person name="Marletaz F."/>
            <person name="Cho S.J."/>
            <person name="Edsinger-Gonzales E."/>
            <person name="Havlak P."/>
            <person name="Hellsten U."/>
            <person name="Kuo D.H."/>
            <person name="Larsson T."/>
            <person name="Lv J."/>
            <person name="Arendt D."/>
            <person name="Savage R."/>
            <person name="Osoegawa K."/>
            <person name="de Jong P."/>
            <person name="Grimwood J."/>
            <person name="Chapman J.A."/>
            <person name="Shapiro H."/>
            <person name="Aerts A."/>
            <person name="Otillar R.P."/>
            <person name="Terry A.Y."/>
            <person name="Boore J.L."/>
            <person name="Grigoriev I.V."/>
            <person name="Lindberg D.R."/>
            <person name="Seaver E.C."/>
            <person name="Weisblat D.A."/>
            <person name="Putnam N.H."/>
            <person name="Rokhsar D.S."/>
        </authorList>
    </citation>
    <scope>NUCLEOTIDE SEQUENCE</scope>
    <source>
        <strain evidence="8">I ESC-2004</strain>
    </source>
</reference>
<dbReference type="GO" id="GO:0000463">
    <property type="term" value="P:maturation of LSU-rRNA from tricistronic rRNA transcript (SSU-rRNA, 5.8S rRNA, LSU-rRNA)"/>
    <property type="evidence" value="ECO:0007669"/>
    <property type="project" value="InterPro"/>
</dbReference>
<dbReference type="AlphaFoldDB" id="X1Z5E3"/>
<name>X1Z5E3_CAPTE</name>
<dbReference type="SUPFAM" id="SSF46561">
    <property type="entry name" value="Ribosomal protein L29 (L29p)"/>
    <property type="match status" value="1"/>
</dbReference>
<dbReference type="PANTHER" id="PTHR45722:SF2">
    <property type="entry name" value="LARGE RIBOSOMAL SUBUNIT PROTEIN UL29-RELATED"/>
    <property type="match status" value="1"/>
</dbReference>
<dbReference type="GO" id="GO:0006412">
    <property type="term" value="P:translation"/>
    <property type="evidence" value="ECO:0007669"/>
    <property type="project" value="InterPro"/>
</dbReference>
<comment type="similarity">
    <text evidence="1">Belongs to the universal ribosomal protein uL29 family.</text>
</comment>
<dbReference type="Gene3D" id="1.10.287.310">
    <property type="match status" value="1"/>
</dbReference>
<dbReference type="GO" id="GO:0003735">
    <property type="term" value="F:structural constituent of ribosome"/>
    <property type="evidence" value="ECO:0007669"/>
    <property type="project" value="InterPro"/>
</dbReference>
<dbReference type="OrthoDB" id="528635at2759"/>
<dbReference type="InterPro" id="IPR018254">
    <property type="entry name" value="Ribosomal_uL29_CS"/>
</dbReference>
<dbReference type="GO" id="GO:0022625">
    <property type="term" value="C:cytosolic large ribosomal subunit"/>
    <property type="evidence" value="ECO:0007669"/>
    <property type="project" value="InterPro"/>
</dbReference>
<reference evidence="7" key="3">
    <citation type="submission" date="2015-06" db="UniProtKB">
        <authorList>
            <consortium name="EnsemblMetazoa"/>
        </authorList>
    </citation>
    <scope>IDENTIFICATION</scope>
</reference>
<reference evidence="8" key="1">
    <citation type="submission" date="2012-12" db="EMBL/GenBank/DDBJ databases">
        <authorList>
            <person name="Hellsten U."/>
            <person name="Grimwood J."/>
            <person name="Chapman J.A."/>
            <person name="Shapiro H."/>
            <person name="Aerts A."/>
            <person name="Otillar R.P."/>
            <person name="Terry A.Y."/>
            <person name="Boore J.L."/>
            <person name="Simakov O."/>
            <person name="Marletaz F."/>
            <person name="Cho S.-J."/>
            <person name="Edsinger-Gonzales E."/>
            <person name="Havlak P."/>
            <person name="Kuo D.-H."/>
            <person name="Larsson T."/>
            <person name="Lv J."/>
            <person name="Arendt D."/>
            <person name="Savage R."/>
            <person name="Osoegawa K."/>
            <person name="de Jong P."/>
            <person name="Lindberg D.R."/>
            <person name="Seaver E.C."/>
            <person name="Weisblat D.A."/>
            <person name="Putnam N.H."/>
            <person name="Grigoriev I.V."/>
            <person name="Rokhsar D.S."/>
        </authorList>
    </citation>
    <scope>NUCLEOTIDE SEQUENCE</scope>
    <source>
        <strain evidence="8">I ESC-2004</strain>
    </source>
</reference>
<dbReference type="InterPro" id="IPR036049">
    <property type="entry name" value="Ribosomal_uL29_sf"/>
</dbReference>
<dbReference type="CDD" id="cd00427">
    <property type="entry name" value="Ribosomal_L29_HIP"/>
    <property type="match status" value="1"/>
</dbReference>
<dbReference type="Proteomes" id="UP000014760">
    <property type="component" value="Unassembled WGS sequence"/>
</dbReference>
<keyword evidence="2" id="KW-0689">Ribosomal protein</keyword>
<organism evidence="7 8">
    <name type="scientific">Capitella teleta</name>
    <name type="common">Polychaete worm</name>
    <dbReference type="NCBI Taxonomy" id="283909"/>
    <lineage>
        <taxon>Eukaryota</taxon>
        <taxon>Metazoa</taxon>
        <taxon>Spiralia</taxon>
        <taxon>Lophotrochozoa</taxon>
        <taxon>Annelida</taxon>
        <taxon>Polychaeta</taxon>
        <taxon>Sedentaria</taxon>
        <taxon>Scolecida</taxon>
        <taxon>Capitellidae</taxon>
        <taxon>Capitella</taxon>
    </lineage>
</organism>
<keyword evidence="3" id="KW-0687">Ribonucleoprotein</keyword>
<evidence type="ECO:0000256" key="6">
    <source>
        <dbReference type="SAM" id="MobiDB-lite"/>
    </source>
</evidence>
<evidence type="ECO:0000256" key="4">
    <source>
        <dbReference type="ARBA" id="ARBA00035204"/>
    </source>
</evidence>
<dbReference type="EnsemblMetazoa" id="CapteT149132">
    <property type="protein sequence ID" value="CapteP149132"/>
    <property type="gene ID" value="CapteG149132"/>
</dbReference>
<sequence length="123" mass="14476">MVKVKAKELRGKKRDELEKQLTDLKVELSQLRVAKVTGGAASKLSKIRIVRKSIARVMTVINQTQKENLRKFYRDKKYMPKDLRPKKTRAMRRALTPHERSLKTRKQARKDSLYPLRKYALKA</sequence>
<dbReference type="HOGENOM" id="CLU_110381_1_1_1"/>
<accession>X1Z5E3</accession>
<dbReference type="Pfam" id="PF00831">
    <property type="entry name" value="Ribosomal_L29"/>
    <property type="match status" value="1"/>
</dbReference>
<proteinExistence type="inferred from homology"/>
<protein>
    <recommendedName>
        <fullName evidence="4">Large ribosomal subunit protein uL29</fullName>
    </recommendedName>
    <alternativeName>
        <fullName evidence="5">60S ribosomal protein L35</fullName>
    </alternativeName>
</protein>
<feature type="region of interest" description="Disordered" evidence="6">
    <location>
        <begin position="95"/>
        <end position="114"/>
    </location>
</feature>
<evidence type="ECO:0000256" key="5">
    <source>
        <dbReference type="ARBA" id="ARBA00035334"/>
    </source>
</evidence>
<dbReference type="NCBIfam" id="TIGR00012">
    <property type="entry name" value="L29"/>
    <property type="match status" value="1"/>
</dbReference>
<evidence type="ECO:0000313" key="8">
    <source>
        <dbReference type="Proteomes" id="UP000014760"/>
    </source>
</evidence>
<dbReference type="FunFam" id="6.10.250.3450:FF:000001">
    <property type="entry name" value="60S ribosomal protein L35"/>
    <property type="match status" value="1"/>
</dbReference>